<feature type="region of interest" description="Disordered" evidence="1">
    <location>
        <begin position="20"/>
        <end position="46"/>
    </location>
</feature>
<dbReference type="AlphaFoldDB" id="A0A5S4YK75"/>
<keyword evidence="3" id="KW-1185">Reference proteome</keyword>
<comment type="caution">
    <text evidence="2">The sequence shown here is derived from an EMBL/GenBank/DDBJ whole genome shotgun (WGS) entry which is preliminary data.</text>
</comment>
<reference evidence="2 3" key="1">
    <citation type="submission" date="2019-08" db="EMBL/GenBank/DDBJ databases">
        <title>Bradyrhizobium hipponensis sp. nov., a rhizobium isolated from a Lupinus angustifolius root nodule in Tunisia.</title>
        <authorList>
            <person name="Off K."/>
            <person name="Rejili M."/>
            <person name="Mars M."/>
            <person name="Brachmann A."/>
            <person name="Marin M."/>
        </authorList>
    </citation>
    <scope>NUCLEOTIDE SEQUENCE [LARGE SCALE GENOMIC DNA]</scope>
    <source>
        <strain evidence="3">aSej3</strain>
    </source>
</reference>
<evidence type="ECO:0000313" key="3">
    <source>
        <dbReference type="Proteomes" id="UP000324797"/>
    </source>
</evidence>
<name>A0A5S4YK75_9BRAD</name>
<evidence type="ECO:0000256" key="1">
    <source>
        <dbReference type="SAM" id="MobiDB-lite"/>
    </source>
</evidence>
<sequence length="139" mass="14512">MSGDSKDAGLAALISGIFAPSASPATAPPAPGMPRTRQEEPVTAAAQPVKPVALLSAGGPDEKPARLPAVAIADLVLGELRKVDGFSRAGVSITVYGSRPWNAMIRFAPFSTTSQDAARLRHALPDIVVRLRRYVELGN</sequence>
<protein>
    <submittedName>
        <fullName evidence="2">Uncharacterized protein</fullName>
    </submittedName>
</protein>
<evidence type="ECO:0000313" key="2">
    <source>
        <dbReference type="EMBL" id="TYO63877.1"/>
    </source>
</evidence>
<dbReference type="RefSeq" id="WP_148742180.1">
    <property type="nucleotide sequence ID" value="NZ_VSTH01000086.1"/>
</dbReference>
<gene>
    <name evidence="2" type="ORF">FXV83_24990</name>
</gene>
<dbReference type="Proteomes" id="UP000324797">
    <property type="component" value="Unassembled WGS sequence"/>
</dbReference>
<dbReference type="EMBL" id="VSTH01000086">
    <property type="protein sequence ID" value="TYO63877.1"/>
    <property type="molecule type" value="Genomic_DNA"/>
</dbReference>
<organism evidence="2 3">
    <name type="scientific">Bradyrhizobium hipponense</name>
    <dbReference type="NCBI Taxonomy" id="2605638"/>
    <lineage>
        <taxon>Bacteria</taxon>
        <taxon>Pseudomonadati</taxon>
        <taxon>Pseudomonadota</taxon>
        <taxon>Alphaproteobacteria</taxon>
        <taxon>Hyphomicrobiales</taxon>
        <taxon>Nitrobacteraceae</taxon>
        <taxon>Bradyrhizobium</taxon>
    </lineage>
</organism>
<proteinExistence type="predicted"/>
<accession>A0A5S4YK75</accession>